<dbReference type="Gene3D" id="3.80.10.10">
    <property type="entry name" value="Ribonuclease Inhibitor"/>
    <property type="match status" value="1"/>
</dbReference>
<evidence type="ECO:0000256" key="3">
    <source>
        <dbReference type="SAM" id="MobiDB-lite"/>
    </source>
</evidence>
<dbReference type="Proteomes" id="UP001153069">
    <property type="component" value="Unassembled WGS sequence"/>
</dbReference>
<dbReference type="AlphaFoldDB" id="A0A9N8HGM4"/>
<comment type="caution">
    <text evidence="5">The sequence shown here is derived from an EMBL/GenBank/DDBJ whole genome shotgun (WGS) entry which is preliminary data.</text>
</comment>
<keyword evidence="4" id="KW-0472">Membrane</keyword>
<dbReference type="Pfam" id="PF13855">
    <property type="entry name" value="LRR_8"/>
    <property type="match status" value="1"/>
</dbReference>
<sequence length="489" mass="54757">MMPPVVEGSVDNESVYPHHQHPTDEYNKGHSRRSAFMDVVRRYKWYITAGTVVFILILCIAIPVSKKNKGGSNESISSVGSSSQTSPPGSDNSGSPTDPLARKKADLMGRIKSGFDVLGLPESHSTMLDSPESPQARALSWVAGSDKYDEYNDDQRLQRYALASFFYATYAVRNAYVTQQVPWTTAEKWLSEEHECDWEGITCSTPEESPTGNRVVTMIEMEEHRISGTIPLDLVLLRESLKSIVLTNNLIFMEGDAMNVFQYLENLEVLMLADNYIVERNGLPQALRNLGNLKKLILSYNLLQGAIRPNYFENLRKLSHLEVESNYLSGPLPSSIYEMDQLVYLYVRRNDLNFNFPHAIRTANWPNMFSMWFDHNNITGTFPTEMGKLTGLASFSLTNTTVRGTIPTEIGALTGLRRMWLYGNNLHGTIPTQLGNLPILEVAEMYGNNLEGSMPQGACEAIAAATYDYKVLSADCGKVQCQNCCTQCY</sequence>
<keyword evidence="2" id="KW-0677">Repeat</keyword>
<feature type="transmembrane region" description="Helical" evidence="4">
    <location>
        <begin position="45"/>
        <end position="64"/>
    </location>
</feature>
<keyword evidence="6" id="KW-1185">Reference proteome</keyword>
<reference evidence="5" key="1">
    <citation type="submission" date="2020-06" db="EMBL/GenBank/DDBJ databases">
        <authorList>
            <consortium name="Plant Systems Biology data submission"/>
        </authorList>
    </citation>
    <scope>NUCLEOTIDE SEQUENCE</scope>
    <source>
        <strain evidence="5">D6</strain>
    </source>
</reference>
<protein>
    <submittedName>
        <fullName evidence="5">Uncharacterized protein</fullName>
    </submittedName>
</protein>
<dbReference type="SUPFAM" id="SSF52058">
    <property type="entry name" value="L domain-like"/>
    <property type="match status" value="1"/>
</dbReference>
<feature type="region of interest" description="Disordered" evidence="3">
    <location>
        <begin position="1"/>
        <end position="31"/>
    </location>
</feature>
<keyword evidence="4" id="KW-0812">Transmembrane</keyword>
<organism evidence="5 6">
    <name type="scientific">Seminavis robusta</name>
    <dbReference type="NCBI Taxonomy" id="568900"/>
    <lineage>
        <taxon>Eukaryota</taxon>
        <taxon>Sar</taxon>
        <taxon>Stramenopiles</taxon>
        <taxon>Ochrophyta</taxon>
        <taxon>Bacillariophyta</taxon>
        <taxon>Bacillariophyceae</taxon>
        <taxon>Bacillariophycidae</taxon>
        <taxon>Naviculales</taxon>
        <taxon>Naviculaceae</taxon>
        <taxon>Seminavis</taxon>
    </lineage>
</organism>
<evidence type="ECO:0000256" key="1">
    <source>
        <dbReference type="ARBA" id="ARBA00022614"/>
    </source>
</evidence>
<evidence type="ECO:0000256" key="4">
    <source>
        <dbReference type="SAM" id="Phobius"/>
    </source>
</evidence>
<dbReference type="InterPro" id="IPR052592">
    <property type="entry name" value="LRR-RLK"/>
</dbReference>
<dbReference type="OrthoDB" id="1394818at2759"/>
<accession>A0A9N8HGM4</accession>
<evidence type="ECO:0000256" key="2">
    <source>
        <dbReference type="ARBA" id="ARBA00022737"/>
    </source>
</evidence>
<evidence type="ECO:0000313" key="6">
    <source>
        <dbReference type="Proteomes" id="UP001153069"/>
    </source>
</evidence>
<feature type="region of interest" description="Disordered" evidence="3">
    <location>
        <begin position="67"/>
        <end position="101"/>
    </location>
</feature>
<keyword evidence="4" id="KW-1133">Transmembrane helix</keyword>
<proteinExistence type="predicted"/>
<gene>
    <name evidence="5" type="ORF">SEMRO_585_G171090.1</name>
</gene>
<dbReference type="Pfam" id="PF00560">
    <property type="entry name" value="LRR_1"/>
    <property type="match status" value="1"/>
</dbReference>
<dbReference type="InterPro" id="IPR032675">
    <property type="entry name" value="LRR_dom_sf"/>
</dbReference>
<feature type="compositionally biased region" description="Low complexity" evidence="3">
    <location>
        <begin position="70"/>
        <end position="93"/>
    </location>
</feature>
<dbReference type="EMBL" id="CAICTM010000584">
    <property type="protein sequence ID" value="CAB9513341.1"/>
    <property type="molecule type" value="Genomic_DNA"/>
</dbReference>
<keyword evidence="1" id="KW-0433">Leucine-rich repeat</keyword>
<name>A0A9N8HGM4_9STRA</name>
<evidence type="ECO:0000313" key="5">
    <source>
        <dbReference type="EMBL" id="CAB9513341.1"/>
    </source>
</evidence>
<dbReference type="PANTHER" id="PTHR48054:SF82">
    <property type="entry name" value="LRR RECEPTOR-LIKE SERINE_THREONINE-PROTEIN KINASE FLS2"/>
    <property type="match status" value="1"/>
</dbReference>
<dbReference type="InterPro" id="IPR001611">
    <property type="entry name" value="Leu-rich_rpt"/>
</dbReference>
<dbReference type="PANTHER" id="PTHR48054">
    <property type="entry name" value="RECEPTOR KINASE-LIKE PROTEIN XA21"/>
    <property type="match status" value="1"/>
</dbReference>
<dbReference type="FunFam" id="3.80.10.10:FF:000041">
    <property type="entry name" value="LRR receptor-like serine/threonine-protein kinase ERECTA"/>
    <property type="match status" value="1"/>
</dbReference>